<dbReference type="InterPro" id="IPR011663">
    <property type="entry name" value="UTRA"/>
</dbReference>
<name>A0ABN3AB17_9ACTN</name>
<dbReference type="InterPro" id="IPR000524">
    <property type="entry name" value="Tscrpt_reg_HTH_GntR"/>
</dbReference>
<dbReference type="Proteomes" id="UP001501020">
    <property type="component" value="Unassembled WGS sequence"/>
</dbReference>
<dbReference type="EMBL" id="BAAAMR010000074">
    <property type="protein sequence ID" value="GAA2156918.1"/>
    <property type="molecule type" value="Genomic_DNA"/>
</dbReference>
<protein>
    <submittedName>
        <fullName evidence="6">Phosphonate metabolism transcriptional regulator PhnF</fullName>
    </submittedName>
</protein>
<keyword evidence="7" id="KW-1185">Reference proteome</keyword>
<organism evidence="6 7">
    <name type="scientific">Actinomadura napierensis</name>
    <dbReference type="NCBI Taxonomy" id="267854"/>
    <lineage>
        <taxon>Bacteria</taxon>
        <taxon>Bacillati</taxon>
        <taxon>Actinomycetota</taxon>
        <taxon>Actinomycetes</taxon>
        <taxon>Streptosporangiales</taxon>
        <taxon>Thermomonosporaceae</taxon>
        <taxon>Actinomadura</taxon>
    </lineage>
</organism>
<accession>A0ABN3AB17</accession>
<keyword evidence="2" id="KW-0238">DNA-binding</keyword>
<dbReference type="SUPFAM" id="SSF46785">
    <property type="entry name" value="Winged helix' DNA-binding domain"/>
    <property type="match status" value="1"/>
</dbReference>
<gene>
    <name evidence="6" type="primary">phnF_2</name>
    <name evidence="6" type="ORF">GCM10009727_66210</name>
</gene>
<evidence type="ECO:0000256" key="2">
    <source>
        <dbReference type="ARBA" id="ARBA00023125"/>
    </source>
</evidence>
<evidence type="ECO:0000256" key="4">
    <source>
        <dbReference type="SAM" id="MobiDB-lite"/>
    </source>
</evidence>
<evidence type="ECO:0000256" key="1">
    <source>
        <dbReference type="ARBA" id="ARBA00023015"/>
    </source>
</evidence>
<reference evidence="6 7" key="1">
    <citation type="journal article" date="2019" name="Int. J. Syst. Evol. Microbiol.">
        <title>The Global Catalogue of Microorganisms (GCM) 10K type strain sequencing project: providing services to taxonomists for standard genome sequencing and annotation.</title>
        <authorList>
            <consortium name="The Broad Institute Genomics Platform"/>
            <consortium name="The Broad Institute Genome Sequencing Center for Infectious Disease"/>
            <person name="Wu L."/>
            <person name="Ma J."/>
        </authorList>
    </citation>
    <scope>NUCLEOTIDE SEQUENCE [LARGE SCALE GENOMIC DNA]</scope>
    <source>
        <strain evidence="6 7">JCM 13850</strain>
    </source>
</reference>
<dbReference type="InterPro" id="IPR036388">
    <property type="entry name" value="WH-like_DNA-bd_sf"/>
</dbReference>
<dbReference type="Gene3D" id="3.40.1410.10">
    <property type="entry name" value="Chorismate lyase-like"/>
    <property type="match status" value="1"/>
</dbReference>
<dbReference type="SMART" id="SM00345">
    <property type="entry name" value="HTH_GNTR"/>
    <property type="match status" value="1"/>
</dbReference>
<dbReference type="InterPro" id="IPR050679">
    <property type="entry name" value="Bact_HTH_transcr_reg"/>
</dbReference>
<evidence type="ECO:0000256" key="3">
    <source>
        <dbReference type="ARBA" id="ARBA00023163"/>
    </source>
</evidence>
<evidence type="ECO:0000313" key="6">
    <source>
        <dbReference type="EMBL" id="GAA2156918.1"/>
    </source>
</evidence>
<dbReference type="PANTHER" id="PTHR44846">
    <property type="entry name" value="MANNOSYL-D-GLYCERATE TRANSPORT/METABOLISM SYSTEM REPRESSOR MNGR-RELATED"/>
    <property type="match status" value="1"/>
</dbReference>
<feature type="region of interest" description="Disordered" evidence="4">
    <location>
        <begin position="1"/>
        <end position="47"/>
    </location>
</feature>
<dbReference type="SMART" id="SM00866">
    <property type="entry name" value="UTRA"/>
    <property type="match status" value="1"/>
</dbReference>
<proteinExistence type="predicted"/>
<dbReference type="Gene3D" id="1.10.10.10">
    <property type="entry name" value="Winged helix-like DNA-binding domain superfamily/Winged helix DNA-binding domain"/>
    <property type="match status" value="1"/>
</dbReference>
<feature type="domain" description="HTH gntR-type" evidence="5">
    <location>
        <begin position="47"/>
        <end position="114"/>
    </location>
</feature>
<dbReference type="Pfam" id="PF07702">
    <property type="entry name" value="UTRA"/>
    <property type="match status" value="1"/>
</dbReference>
<sequence length="278" mass="29046">MTVVERNTPATTGTCGGNGGSLTSRPMTATRRRPADGRPAHAAARAGADVRRLRDLLRSAILRGAYPGGSLPGEPELMAAHGVTRATVREALALLRAEGLVSRRQGIGTHAVGEAVRTPLAEAHGAAAPVAGGVFDRRMRPRVLDRSVIALPAVAAERLGARAGEPCLRLEYVALLGEEPVAMATNYVLFPEAERLGAMPFVSDWYALLAEAGLTVGASEFVLGCLPADAATAGPLGLAEGAPVVTLEQVIRDPGGRPFDLAHIHLRADRFQLVSRVP</sequence>
<dbReference type="PRINTS" id="PR00035">
    <property type="entry name" value="HTHGNTR"/>
</dbReference>
<dbReference type="PROSITE" id="PS50949">
    <property type="entry name" value="HTH_GNTR"/>
    <property type="match status" value="1"/>
</dbReference>
<keyword evidence="1" id="KW-0805">Transcription regulation</keyword>
<keyword evidence="3" id="KW-0804">Transcription</keyword>
<evidence type="ECO:0000259" key="5">
    <source>
        <dbReference type="PROSITE" id="PS50949"/>
    </source>
</evidence>
<comment type="caution">
    <text evidence="6">The sequence shown here is derived from an EMBL/GenBank/DDBJ whole genome shotgun (WGS) entry which is preliminary data.</text>
</comment>
<dbReference type="Pfam" id="PF00392">
    <property type="entry name" value="GntR"/>
    <property type="match status" value="1"/>
</dbReference>
<evidence type="ECO:0000313" key="7">
    <source>
        <dbReference type="Proteomes" id="UP001501020"/>
    </source>
</evidence>
<dbReference type="PANTHER" id="PTHR44846:SF17">
    <property type="entry name" value="GNTR-FAMILY TRANSCRIPTIONAL REGULATOR"/>
    <property type="match status" value="1"/>
</dbReference>
<dbReference type="InterPro" id="IPR028978">
    <property type="entry name" value="Chorismate_lyase_/UTRA_dom_sf"/>
</dbReference>
<dbReference type="InterPro" id="IPR036390">
    <property type="entry name" value="WH_DNA-bd_sf"/>
</dbReference>
<dbReference type="CDD" id="cd07377">
    <property type="entry name" value="WHTH_GntR"/>
    <property type="match status" value="1"/>
</dbReference>
<dbReference type="SUPFAM" id="SSF64288">
    <property type="entry name" value="Chorismate lyase-like"/>
    <property type="match status" value="1"/>
</dbReference>